<comment type="caution">
    <text evidence="11">The sequence shown here is derived from an EMBL/GenBank/DDBJ whole genome shotgun (WGS) entry which is preliminary data.</text>
</comment>
<evidence type="ECO:0000256" key="3">
    <source>
        <dbReference type="ARBA" id="ARBA00022617"/>
    </source>
</evidence>
<evidence type="ECO:0000256" key="9">
    <source>
        <dbReference type="SAM" id="SignalP"/>
    </source>
</evidence>
<accession>A0ABT1L7W4</accession>
<dbReference type="InterPro" id="IPR024167">
    <property type="entry name" value="Cytochrome_c4-like"/>
</dbReference>
<evidence type="ECO:0000256" key="4">
    <source>
        <dbReference type="ARBA" id="ARBA00022723"/>
    </source>
</evidence>
<keyword evidence="7 8" id="KW-0408">Iron</keyword>
<protein>
    <submittedName>
        <fullName evidence="11">C-type cytochrome</fullName>
    </submittedName>
</protein>
<dbReference type="PROSITE" id="PS51007">
    <property type="entry name" value="CYTC"/>
    <property type="match status" value="1"/>
</dbReference>
<evidence type="ECO:0000313" key="12">
    <source>
        <dbReference type="Proteomes" id="UP001205890"/>
    </source>
</evidence>
<evidence type="ECO:0000256" key="2">
    <source>
        <dbReference type="ARBA" id="ARBA00022448"/>
    </source>
</evidence>
<dbReference type="PIRSF" id="PIRSF000005">
    <property type="entry name" value="Cytochrome_c4"/>
    <property type="match status" value="1"/>
</dbReference>
<evidence type="ECO:0000256" key="5">
    <source>
        <dbReference type="ARBA" id="ARBA00022764"/>
    </source>
</evidence>
<dbReference type="InterPro" id="IPR050597">
    <property type="entry name" value="Cytochrome_c_Oxidase_Subunit"/>
</dbReference>
<keyword evidence="4 8" id="KW-0479">Metal-binding</keyword>
<feature type="domain" description="Cytochrome c" evidence="10">
    <location>
        <begin position="113"/>
        <end position="192"/>
    </location>
</feature>
<dbReference type="Proteomes" id="UP001205890">
    <property type="component" value="Unassembled WGS sequence"/>
</dbReference>
<comment type="subcellular location">
    <subcellularLocation>
        <location evidence="1">Periplasm</location>
    </subcellularLocation>
</comment>
<keyword evidence="2" id="KW-0813">Transport</keyword>
<dbReference type="Gene3D" id="1.10.760.10">
    <property type="entry name" value="Cytochrome c-like domain"/>
    <property type="match status" value="2"/>
</dbReference>
<feature type="signal peptide" evidence="9">
    <location>
        <begin position="1"/>
        <end position="24"/>
    </location>
</feature>
<sequence>MTRLAYLFAAAFGLAMALAAPATAQVNIDDKLPLCSACHGENGVPTEKNIPVIWGQHQGYIYFMLRDFKLGQRQNDAMTEIAKDLSRDEMMALAEYFSKKPWPNLNQPRASAEDTKRAESAIVSGQCGACHGEQGMGDSVQPRIAGQQRDYLLLTLTEFRSRKRTNNPWMSDILGTLAPEDMDALANYMAGR</sequence>
<gene>
    <name evidence="11" type="ORF">NK718_03520</name>
</gene>
<keyword evidence="6" id="KW-0249">Electron transport</keyword>
<evidence type="ECO:0000256" key="8">
    <source>
        <dbReference type="PROSITE-ProRule" id="PRU00433"/>
    </source>
</evidence>
<dbReference type="SUPFAM" id="SSF46626">
    <property type="entry name" value="Cytochrome c"/>
    <property type="match status" value="2"/>
</dbReference>
<dbReference type="Pfam" id="PF00034">
    <property type="entry name" value="Cytochrom_C"/>
    <property type="match status" value="1"/>
</dbReference>
<dbReference type="RefSeq" id="WP_254738690.1">
    <property type="nucleotide sequence ID" value="NZ_JANCLU010000002.1"/>
</dbReference>
<dbReference type="InterPro" id="IPR036909">
    <property type="entry name" value="Cyt_c-like_dom_sf"/>
</dbReference>
<dbReference type="PANTHER" id="PTHR33751:SF9">
    <property type="entry name" value="CYTOCHROME C4"/>
    <property type="match status" value="1"/>
</dbReference>
<dbReference type="InterPro" id="IPR009056">
    <property type="entry name" value="Cyt_c-like_dom"/>
</dbReference>
<evidence type="ECO:0000256" key="1">
    <source>
        <dbReference type="ARBA" id="ARBA00004418"/>
    </source>
</evidence>
<evidence type="ECO:0000256" key="6">
    <source>
        <dbReference type="ARBA" id="ARBA00022982"/>
    </source>
</evidence>
<dbReference type="PANTHER" id="PTHR33751">
    <property type="entry name" value="CBB3-TYPE CYTOCHROME C OXIDASE SUBUNIT FIXP"/>
    <property type="match status" value="1"/>
</dbReference>
<evidence type="ECO:0000313" key="11">
    <source>
        <dbReference type="EMBL" id="MCP8937572.1"/>
    </source>
</evidence>
<keyword evidence="12" id="KW-1185">Reference proteome</keyword>
<name>A0ABT1L7W4_9HYPH</name>
<organism evidence="11 12">
    <name type="scientific">Alsobacter ponti</name>
    <dbReference type="NCBI Taxonomy" id="2962936"/>
    <lineage>
        <taxon>Bacteria</taxon>
        <taxon>Pseudomonadati</taxon>
        <taxon>Pseudomonadota</taxon>
        <taxon>Alphaproteobacteria</taxon>
        <taxon>Hyphomicrobiales</taxon>
        <taxon>Alsobacteraceae</taxon>
        <taxon>Alsobacter</taxon>
    </lineage>
</organism>
<evidence type="ECO:0000256" key="7">
    <source>
        <dbReference type="ARBA" id="ARBA00023004"/>
    </source>
</evidence>
<reference evidence="11 12" key="1">
    <citation type="submission" date="2022-07" db="EMBL/GenBank/DDBJ databases">
        <authorList>
            <person name="Li W.-J."/>
            <person name="Deng Q.-Q."/>
        </authorList>
    </citation>
    <scope>NUCLEOTIDE SEQUENCE [LARGE SCALE GENOMIC DNA]</scope>
    <source>
        <strain evidence="11 12">SYSU M60028</strain>
    </source>
</reference>
<keyword evidence="9" id="KW-0732">Signal</keyword>
<evidence type="ECO:0000259" key="10">
    <source>
        <dbReference type="PROSITE" id="PS51007"/>
    </source>
</evidence>
<proteinExistence type="predicted"/>
<keyword evidence="3 8" id="KW-0349">Heme</keyword>
<keyword evidence="5" id="KW-0574">Periplasm</keyword>
<feature type="chain" id="PRO_5046939636" evidence="9">
    <location>
        <begin position="25"/>
        <end position="192"/>
    </location>
</feature>
<dbReference type="EMBL" id="JANCLU010000002">
    <property type="protein sequence ID" value="MCP8937572.1"/>
    <property type="molecule type" value="Genomic_DNA"/>
</dbReference>